<feature type="compositionally biased region" description="Basic residues" evidence="5">
    <location>
        <begin position="324"/>
        <end position="337"/>
    </location>
</feature>
<feature type="region of interest" description="Disordered" evidence="5">
    <location>
        <begin position="303"/>
        <end position="370"/>
    </location>
</feature>
<name>A0ABN9THP5_9DINO</name>
<accession>A0ABN9THP5</accession>
<evidence type="ECO:0000256" key="1">
    <source>
        <dbReference type="ARBA" id="ARBA00022729"/>
    </source>
</evidence>
<dbReference type="Proteomes" id="UP001189429">
    <property type="component" value="Unassembled WGS sequence"/>
</dbReference>
<dbReference type="Pfam" id="PF00090">
    <property type="entry name" value="TSP_1"/>
    <property type="match status" value="1"/>
</dbReference>
<dbReference type="Gene3D" id="2.20.100.10">
    <property type="entry name" value="Thrombospondin type-1 (TSP1) repeat"/>
    <property type="match status" value="3"/>
</dbReference>
<feature type="compositionally biased region" description="Polar residues" evidence="5">
    <location>
        <begin position="343"/>
        <end position="368"/>
    </location>
</feature>
<dbReference type="PANTHER" id="PTHR11311">
    <property type="entry name" value="SPONDIN"/>
    <property type="match status" value="1"/>
</dbReference>
<dbReference type="PANTHER" id="PTHR11311:SF15">
    <property type="entry name" value="SPONDIN-2"/>
    <property type="match status" value="1"/>
</dbReference>
<sequence length="695" mass="74820">MTFCSEDVPPAFSSQTSCWGMDGVLFVPHGGKVTAAAALAGVACLAAALAATPHDNEASVSGRLGAAVPASARQTAGVDIHVKAVEAGGGHRQNSSVLGLLEKHLGHSRRAAAAAFVQTRRASRLRAGARGRLHSADVASAHALLNGMVEQFVMKLDMERIACAELQEKQATMLELARRDLGEYNTQGALARARVLAAQIAISSAEDKLPKLTDTLALHASKCQDDTKALHEQINLIRQDASTLSSVVDMSSCTTSTTASLLACRHPTGEVSLITFSRRVIRRKLSQLRTDTAKRALHTALKESLRAQRKARPQSLAHGSGWRQHQHHRHHHSHGRGGHSGGNQTLQLSAQATSWASSNNATNQTEHPNASEVLWDWRRNQGKCTLREQADCGTLQDKLLLMQMGISEKVASMKEDISISGSMCDVAQRNYRAQIDDLQRRLEDQQASLAEATKVVVEAQEQSRLMAQQLSQLQSEARSSGDRCDASLQELDSQICNTKTVRQELYEASSGTAPFIQDCEVSGWTPEDCTADCGGGVQNVSRSVVVPQSGGAACPPLMMQRRCNEQPCPMDCKLDDWGGWSACSAGCGGGITERVRGIQSQPKHGGKPCGSTFESKSCNAEACDPDCVLSEWTGWSECSKQCDVGFKERERTLLTPAGGQGGCPAEDSLDRLEYMHCNTHACVPAHGDSLRCSWL</sequence>
<protein>
    <recommendedName>
        <fullName evidence="6">Spondin-like TSP1 domain-containing protein</fullName>
    </recommendedName>
</protein>
<evidence type="ECO:0000313" key="7">
    <source>
        <dbReference type="EMBL" id="CAK0845445.1"/>
    </source>
</evidence>
<keyword evidence="1" id="KW-0732">Signal</keyword>
<evidence type="ECO:0000256" key="3">
    <source>
        <dbReference type="ARBA" id="ARBA00023180"/>
    </source>
</evidence>
<feature type="domain" description="Spondin-like TSP1" evidence="6">
    <location>
        <begin position="572"/>
        <end position="623"/>
    </location>
</feature>
<dbReference type="PROSITE" id="PS50092">
    <property type="entry name" value="TSP1"/>
    <property type="match status" value="3"/>
</dbReference>
<dbReference type="InterPro" id="IPR036383">
    <property type="entry name" value="TSP1_rpt_sf"/>
</dbReference>
<evidence type="ECO:0000256" key="5">
    <source>
        <dbReference type="SAM" id="MobiDB-lite"/>
    </source>
</evidence>
<keyword evidence="4" id="KW-0175">Coiled coil</keyword>
<feature type="coiled-coil region" evidence="4">
    <location>
        <begin position="428"/>
        <end position="476"/>
    </location>
</feature>
<reference evidence="7" key="1">
    <citation type="submission" date="2023-10" db="EMBL/GenBank/DDBJ databases">
        <authorList>
            <person name="Chen Y."/>
            <person name="Shah S."/>
            <person name="Dougan E. K."/>
            <person name="Thang M."/>
            <person name="Chan C."/>
        </authorList>
    </citation>
    <scope>NUCLEOTIDE SEQUENCE [LARGE SCALE GENOMIC DNA]</scope>
</reference>
<keyword evidence="8" id="KW-1185">Reference proteome</keyword>
<dbReference type="InterPro" id="IPR000884">
    <property type="entry name" value="TSP1_rpt"/>
</dbReference>
<dbReference type="Pfam" id="PF19028">
    <property type="entry name" value="TSP1_spondin"/>
    <property type="match status" value="2"/>
</dbReference>
<feature type="domain" description="Spondin-like TSP1" evidence="6">
    <location>
        <begin position="627"/>
        <end position="682"/>
    </location>
</feature>
<evidence type="ECO:0000256" key="2">
    <source>
        <dbReference type="ARBA" id="ARBA00023157"/>
    </source>
</evidence>
<dbReference type="InterPro" id="IPR051418">
    <property type="entry name" value="Spondin/Thrombospondin_T1"/>
</dbReference>
<dbReference type="SMART" id="SM00209">
    <property type="entry name" value="TSP1"/>
    <property type="match status" value="3"/>
</dbReference>
<dbReference type="EMBL" id="CAUYUJ010014738">
    <property type="protein sequence ID" value="CAK0845445.1"/>
    <property type="molecule type" value="Genomic_DNA"/>
</dbReference>
<evidence type="ECO:0000259" key="6">
    <source>
        <dbReference type="Pfam" id="PF19028"/>
    </source>
</evidence>
<evidence type="ECO:0000256" key="4">
    <source>
        <dbReference type="SAM" id="Coils"/>
    </source>
</evidence>
<gene>
    <name evidence="7" type="ORF">PCOR1329_LOCUS39243</name>
</gene>
<keyword evidence="3" id="KW-0325">Glycoprotein</keyword>
<keyword evidence="2" id="KW-1015">Disulfide bond</keyword>
<comment type="caution">
    <text evidence="7">The sequence shown here is derived from an EMBL/GenBank/DDBJ whole genome shotgun (WGS) entry which is preliminary data.</text>
</comment>
<dbReference type="InterPro" id="IPR044004">
    <property type="entry name" value="TSP1_spondin_dom"/>
</dbReference>
<organism evidence="7 8">
    <name type="scientific">Prorocentrum cordatum</name>
    <dbReference type="NCBI Taxonomy" id="2364126"/>
    <lineage>
        <taxon>Eukaryota</taxon>
        <taxon>Sar</taxon>
        <taxon>Alveolata</taxon>
        <taxon>Dinophyceae</taxon>
        <taxon>Prorocentrales</taxon>
        <taxon>Prorocentraceae</taxon>
        <taxon>Prorocentrum</taxon>
    </lineage>
</organism>
<evidence type="ECO:0000313" key="8">
    <source>
        <dbReference type="Proteomes" id="UP001189429"/>
    </source>
</evidence>
<proteinExistence type="predicted"/>
<dbReference type="SUPFAM" id="SSF82895">
    <property type="entry name" value="TSP-1 type 1 repeat"/>
    <property type="match status" value="3"/>
</dbReference>